<dbReference type="EC" id="4.1.3.42" evidence="6"/>
<dbReference type="PANTHER" id="PTHR30246:SF1">
    <property type="entry name" value="2-DEHYDRO-3-DEOXY-6-PHOSPHOGALACTONATE ALDOLASE-RELATED"/>
    <property type="match status" value="1"/>
</dbReference>
<comment type="pathway">
    <text evidence="1">Carbohydrate acid metabolism.</text>
</comment>
<evidence type="ECO:0000256" key="1">
    <source>
        <dbReference type="ARBA" id="ARBA00004761"/>
    </source>
</evidence>
<name>A0A841C8D4_9LACT</name>
<sequence length="217" mass="23035">MHKSVLLNKVVKSGVVSVVRADSTDKAIKIVDAVVVGGIKAIELTYSVPHANEVIDELVVKYKGTDVVIGAGTVLDATSARLAIIAGAQFIVSPCFCKEVAKMCNLYQIPYIPGFLTSREAQEAMEYGSELIKLFPGDVAGVRMIKDLKGPFPYINILPSGGVNINNIHEWISAGAAAVSAGEGITAPALYDDYAAVTENAKLFVDAYQGCKISDKI</sequence>
<dbReference type="GO" id="GO:0008675">
    <property type="term" value="F:2-dehydro-3-deoxy-phosphogluconate aldolase activity"/>
    <property type="evidence" value="ECO:0007669"/>
    <property type="project" value="UniProtKB-EC"/>
</dbReference>
<dbReference type="SUPFAM" id="SSF51569">
    <property type="entry name" value="Aldolase"/>
    <property type="match status" value="1"/>
</dbReference>
<dbReference type="Gene3D" id="3.20.20.70">
    <property type="entry name" value="Aldolase class I"/>
    <property type="match status" value="1"/>
</dbReference>
<dbReference type="EMBL" id="JACHHV010000006">
    <property type="protein sequence ID" value="MBB5887659.1"/>
    <property type="molecule type" value="Genomic_DNA"/>
</dbReference>
<dbReference type="InterPro" id="IPR013785">
    <property type="entry name" value="Aldolase_TIM"/>
</dbReference>
<comment type="caution">
    <text evidence="6">The sequence shown here is derived from an EMBL/GenBank/DDBJ whole genome shotgun (WGS) entry which is preliminary data.</text>
</comment>
<evidence type="ECO:0000256" key="3">
    <source>
        <dbReference type="ARBA" id="ARBA00011233"/>
    </source>
</evidence>
<dbReference type="Pfam" id="PF01081">
    <property type="entry name" value="Aldolase"/>
    <property type="match status" value="1"/>
</dbReference>
<evidence type="ECO:0000256" key="2">
    <source>
        <dbReference type="ARBA" id="ARBA00006906"/>
    </source>
</evidence>
<organism evidence="6 7">
    <name type="scientific">Lactovum miscens</name>
    <dbReference type="NCBI Taxonomy" id="190387"/>
    <lineage>
        <taxon>Bacteria</taxon>
        <taxon>Bacillati</taxon>
        <taxon>Bacillota</taxon>
        <taxon>Bacilli</taxon>
        <taxon>Lactobacillales</taxon>
        <taxon>Streptococcaceae</taxon>
        <taxon>Lactovum</taxon>
    </lineage>
</organism>
<dbReference type="Proteomes" id="UP000562464">
    <property type="component" value="Unassembled WGS sequence"/>
</dbReference>
<keyword evidence="5" id="KW-0119">Carbohydrate metabolism</keyword>
<dbReference type="NCBIfam" id="TIGR01182">
    <property type="entry name" value="eda"/>
    <property type="match status" value="1"/>
</dbReference>
<proteinExistence type="inferred from homology"/>
<evidence type="ECO:0000256" key="4">
    <source>
        <dbReference type="ARBA" id="ARBA00023239"/>
    </source>
</evidence>
<dbReference type="CDD" id="cd00452">
    <property type="entry name" value="KDPG_aldolase"/>
    <property type="match status" value="1"/>
</dbReference>
<reference evidence="6 7" key="1">
    <citation type="submission" date="2020-08" db="EMBL/GenBank/DDBJ databases">
        <title>Genomic Encyclopedia of Type Strains, Phase IV (KMG-IV): sequencing the most valuable type-strain genomes for metagenomic binning, comparative biology and taxonomic classification.</title>
        <authorList>
            <person name="Goeker M."/>
        </authorList>
    </citation>
    <scope>NUCLEOTIDE SEQUENCE [LARGE SCALE GENOMIC DNA]</scope>
    <source>
        <strain evidence="6 7">DSM 14925</strain>
    </source>
</reference>
<evidence type="ECO:0000313" key="6">
    <source>
        <dbReference type="EMBL" id="MBB5887659.1"/>
    </source>
</evidence>
<dbReference type="InterPro" id="IPR000887">
    <property type="entry name" value="Aldlse_KDPG_KHG"/>
</dbReference>
<dbReference type="PANTHER" id="PTHR30246">
    <property type="entry name" value="2-KETO-3-DEOXY-6-PHOSPHOGLUCONATE ALDOLASE"/>
    <property type="match status" value="1"/>
</dbReference>
<dbReference type="RefSeq" id="WP_183539034.1">
    <property type="nucleotide sequence ID" value="NZ_JACHHV010000006.1"/>
</dbReference>
<comment type="subunit">
    <text evidence="3">Homotrimer.</text>
</comment>
<accession>A0A841C8D4</accession>
<gene>
    <name evidence="6" type="ORF">HNQ37_000531</name>
</gene>
<protein>
    <submittedName>
        <fullName evidence="6">2-dehydro-3-deoxyphosphogluconate aldolase/(4S)-4-hydroxy-2-oxoglutarate aldolase</fullName>
        <ecNumber evidence="6">4.1.2.14</ecNumber>
        <ecNumber evidence="6">4.1.3.42</ecNumber>
    </submittedName>
</protein>
<dbReference type="AlphaFoldDB" id="A0A841C8D4"/>
<keyword evidence="7" id="KW-1185">Reference proteome</keyword>
<dbReference type="GO" id="GO:0106009">
    <property type="term" value="F:(4S)-4-hydroxy-2-oxoglutarate aldolase activity"/>
    <property type="evidence" value="ECO:0007669"/>
    <property type="project" value="UniProtKB-EC"/>
</dbReference>
<keyword evidence="4 6" id="KW-0456">Lyase</keyword>
<comment type="similarity">
    <text evidence="2">Belongs to the KHG/KDPG aldolase family.</text>
</comment>
<evidence type="ECO:0000256" key="5">
    <source>
        <dbReference type="ARBA" id="ARBA00023277"/>
    </source>
</evidence>
<evidence type="ECO:0000313" key="7">
    <source>
        <dbReference type="Proteomes" id="UP000562464"/>
    </source>
</evidence>
<dbReference type="NCBIfam" id="NF005119">
    <property type="entry name" value="PRK06552.1"/>
    <property type="match status" value="1"/>
</dbReference>
<dbReference type="EC" id="4.1.2.14" evidence="6"/>